<evidence type="ECO:0000313" key="3">
    <source>
        <dbReference type="Proteomes" id="UP000059680"/>
    </source>
</evidence>
<feature type="compositionally biased region" description="Basic residues" evidence="1">
    <location>
        <begin position="28"/>
        <end position="47"/>
    </location>
</feature>
<dbReference type="Gramene" id="Os12t0220833-00">
    <property type="protein sequence ID" value="Os12t0220833-00"/>
    <property type="gene ID" value="Os12g0220833"/>
</dbReference>
<gene>
    <name evidence="2" type="ordered locus">Os12g0220833</name>
    <name evidence="2" type="ORF">OSNPB_120220833</name>
</gene>
<keyword evidence="3" id="KW-1185">Reference proteome</keyword>
<name>A0A0N7KTR7_ORYSJ</name>
<feature type="region of interest" description="Disordered" evidence="1">
    <location>
        <begin position="26"/>
        <end position="140"/>
    </location>
</feature>
<reference evidence="2 3" key="3">
    <citation type="journal article" date="2013" name="Rice">
        <title>Improvement of the Oryza sativa Nipponbare reference genome using next generation sequence and optical map data.</title>
        <authorList>
            <person name="Kawahara Y."/>
            <person name="de la Bastide M."/>
            <person name="Hamilton J.P."/>
            <person name="Kanamori H."/>
            <person name="McCombie W.R."/>
            <person name="Ouyang S."/>
            <person name="Schwartz D.C."/>
            <person name="Tanaka T."/>
            <person name="Wu J."/>
            <person name="Zhou S."/>
            <person name="Childs K.L."/>
            <person name="Davidson R.M."/>
            <person name="Lin H."/>
            <person name="Quesada-Ocampo L."/>
            <person name="Vaillancourt B."/>
            <person name="Sakai H."/>
            <person name="Lee S.S."/>
            <person name="Kim J."/>
            <person name="Numa H."/>
            <person name="Itoh T."/>
            <person name="Buell C.R."/>
            <person name="Matsumoto T."/>
        </authorList>
    </citation>
    <scope>NUCLEOTIDE SEQUENCE [LARGE SCALE GENOMIC DNA]</scope>
    <source>
        <strain evidence="3">cv. Nipponbare</strain>
    </source>
</reference>
<evidence type="ECO:0000256" key="1">
    <source>
        <dbReference type="SAM" id="MobiDB-lite"/>
    </source>
</evidence>
<evidence type="ECO:0000313" key="2">
    <source>
        <dbReference type="EMBL" id="BAT16370.1"/>
    </source>
</evidence>
<reference evidence="3" key="1">
    <citation type="journal article" date="2005" name="Nature">
        <title>The map-based sequence of the rice genome.</title>
        <authorList>
            <consortium name="International rice genome sequencing project (IRGSP)"/>
            <person name="Matsumoto T."/>
            <person name="Wu J."/>
            <person name="Kanamori H."/>
            <person name="Katayose Y."/>
            <person name="Fujisawa M."/>
            <person name="Namiki N."/>
            <person name="Mizuno H."/>
            <person name="Yamamoto K."/>
            <person name="Antonio B.A."/>
            <person name="Baba T."/>
            <person name="Sakata K."/>
            <person name="Nagamura Y."/>
            <person name="Aoki H."/>
            <person name="Arikawa K."/>
            <person name="Arita K."/>
            <person name="Bito T."/>
            <person name="Chiden Y."/>
            <person name="Fujitsuka N."/>
            <person name="Fukunaka R."/>
            <person name="Hamada M."/>
            <person name="Harada C."/>
            <person name="Hayashi A."/>
            <person name="Hijishita S."/>
            <person name="Honda M."/>
            <person name="Hosokawa S."/>
            <person name="Ichikawa Y."/>
            <person name="Idonuma A."/>
            <person name="Iijima M."/>
            <person name="Ikeda M."/>
            <person name="Ikeno M."/>
            <person name="Ito K."/>
            <person name="Ito S."/>
            <person name="Ito T."/>
            <person name="Ito Y."/>
            <person name="Ito Y."/>
            <person name="Iwabuchi A."/>
            <person name="Kamiya K."/>
            <person name="Karasawa W."/>
            <person name="Kurita K."/>
            <person name="Katagiri S."/>
            <person name="Kikuta A."/>
            <person name="Kobayashi H."/>
            <person name="Kobayashi N."/>
            <person name="Machita K."/>
            <person name="Maehara T."/>
            <person name="Masukawa M."/>
            <person name="Mizubayashi T."/>
            <person name="Mukai Y."/>
            <person name="Nagasaki H."/>
            <person name="Nagata Y."/>
            <person name="Naito S."/>
            <person name="Nakashima M."/>
            <person name="Nakama Y."/>
            <person name="Nakamichi Y."/>
            <person name="Nakamura M."/>
            <person name="Meguro A."/>
            <person name="Negishi M."/>
            <person name="Ohta I."/>
            <person name="Ohta T."/>
            <person name="Okamoto M."/>
            <person name="Ono N."/>
            <person name="Saji S."/>
            <person name="Sakaguchi M."/>
            <person name="Sakai K."/>
            <person name="Shibata M."/>
            <person name="Shimokawa T."/>
            <person name="Song J."/>
            <person name="Takazaki Y."/>
            <person name="Terasawa K."/>
            <person name="Tsugane M."/>
            <person name="Tsuji K."/>
            <person name="Ueda S."/>
            <person name="Waki K."/>
            <person name="Yamagata H."/>
            <person name="Yamamoto M."/>
            <person name="Yamamoto S."/>
            <person name="Yamane H."/>
            <person name="Yoshiki S."/>
            <person name="Yoshihara R."/>
            <person name="Yukawa K."/>
            <person name="Zhong H."/>
            <person name="Yano M."/>
            <person name="Yuan Q."/>
            <person name="Ouyang S."/>
            <person name="Liu J."/>
            <person name="Jones K.M."/>
            <person name="Gansberger K."/>
            <person name="Moffat K."/>
            <person name="Hill J."/>
            <person name="Bera J."/>
            <person name="Fadrosh D."/>
            <person name="Jin S."/>
            <person name="Johri S."/>
            <person name="Kim M."/>
            <person name="Overton L."/>
            <person name="Reardon M."/>
            <person name="Tsitrin T."/>
            <person name="Vuong H."/>
            <person name="Weaver B."/>
            <person name="Ciecko A."/>
            <person name="Tallon L."/>
            <person name="Jackson J."/>
            <person name="Pai G."/>
            <person name="Aken S.V."/>
            <person name="Utterback T."/>
            <person name="Reidmuller S."/>
            <person name="Feldblyum T."/>
            <person name="Hsiao J."/>
            <person name="Zismann V."/>
            <person name="Iobst S."/>
            <person name="de Vazeille A.R."/>
            <person name="Buell C.R."/>
            <person name="Ying K."/>
            <person name="Li Y."/>
            <person name="Lu T."/>
            <person name="Huang Y."/>
            <person name="Zhao Q."/>
            <person name="Feng Q."/>
            <person name="Zhang L."/>
            <person name="Zhu J."/>
            <person name="Weng Q."/>
            <person name="Mu J."/>
            <person name="Lu Y."/>
            <person name="Fan D."/>
            <person name="Liu Y."/>
            <person name="Guan J."/>
            <person name="Zhang Y."/>
            <person name="Yu S."/>
            <person name="Liu X."/>
            <person name="Zhang Y."/>
            <person name="Hong G."/>
            <person name="Han B."/>
            <person name="Choisne N."/>
            <person name="Demange N."/>
            <person name="Orjeda G."/>
            <person name="Samain S."/>
            <person name="Cattolico L."/>
            <person name="Pelletier E."/>
            <person name="Couloux A."/>
            <person name="Segurens B."/>
            <person name="Wincker P."/>
            <person name="D'Hont A."/>
            <person name="Scarpelli C."/>
            <person name="Weissenbach J."/>
            <person name="Salanoubat M."/>
            <person name="Quetier F."/>
            <person name="Yu Y."/>
            <person name="Kim H.R."/>
            <person name="Rambo T."/>
            <person name="Currie J."/>
            <person name="Collura K."/>
            <person name="Luo M."/>
            <person name="Yang T."/>
            <person name="Ammiraju J.S.S."/>
            <person name="Engler F."/>
            <person name="Soderlund C."/>
            <person name="Wing R.A."/>
            <person name="Palmer L.E."/>
            <person name="de la Bastide M."/>
            <person name="Spiegel L."/>
            <person name="Nascimento L."/>
            <person name="Zutavern T."/>
            <person name="O'Shaughnessy A."/>
            <person name="Dike S."/>
            <person name="Dedhia N."/>
            <person name="Preston R."/>
            <person name="Balija V."/>
            <person name="McCombie W.R."/>
            <person name="Chow T."/>
            <person name="Chen H."/>
            <person name="Chung M."/>
            <person name="Chen C."/>
            <person name="Shaw J."/>
            <person name="Wu H."/>
            <person name="Hsiao K."/>
            <person name="Chao Y."/>
            <person name="Chu M."/>
            <person name="Cheng C."/>
            <person name="Hour A."/>
            <person name="Lee P."/>
            <person name="Lin S."/>
            <person name="Lin Y."/>
            <person name="Liou J."/>
            <person name="Liu S."/>
            <person name="Hsing Y."/>
            <person name="Raghuvanshi S."/>
            <person name="Mohanty A."/>
            <person name="Bharti A.K."/>
            <person name="Gaur A."/>
            <person name="Gupta V."/>
            <person name="Kumar D."/>
            <person name="Ravi V."/>
            <person name="Vij S."/>
            <person name="Kapur A."/>
            <person name="Khurana P."/>
            <person name="Khurana P."/>
            <person name="Khurana J.P."/>
            <person name="Tyagi A.K."/>
            <person name="Gaikwad K."/>
            <person name="Singh A."/>
            <person name="Dalal V."/>
            <person name="Srivastava S."/>
            <person name="Dixit A."/>
            <person name="Pal A.K."/>
            <person name="Ghazi I.A."/>
            <person name="Yadav M."/>
            <person name="Pandit A."/>
            <person name="Bhargava A."/>
            <person name="Sureshbabu K."/>
            <person name="Batra K."/>
            <person name="Sharma T.R."/>
            <person name="Mohapatra T."/>
            <person name="Singh N.K."/>
            <person name="Messing J."/>
            <person name="Nelson A.B."/>
            <person name="Fuks G."/>
            <person name="Kavchok S."/>
            <person name="Keizer G."/>
            <person name="Linton E."/>
            <person name="Llaca V."/>
            <person name="Song R."/>
            <person name="Tanyolac B."/>
            <person name="Young S."/>
            <person name="Ho-Il K."/>
            <person name="Hahn J.H."/>
            <person name="Sangsakoo G."/>
            <person name="Vanavichit A."/>
            <person name="de Mattos Luiz.A.T."/>
            <person name="Zimmer P.D."/>
            <person name="Malone G."/>
            <person name="Dellagostin O."/>
            <person name="de Oliveira A.C."/>
            <person name="Bevan M."/>
            <person name="Bancroft I."/>
            <person name="Minx P."/>
            <person name="Cordum H."/>
            <person name="Wilson R."/>
            <person name="Cheng Z."/>
            <person name="Jin W."/>
            <person name="Jiang J."/>
            <person name="Leong S.A."/>
            <person name="Iwama H."/>
            <person name="Gojobori T."/>
            <person name="Itoh T."/>
            <person name="Niimura Y."/>
            <person name="Fujii Y."/>
            <person name="Habara T."/>
            <person name="Sakai H."/>
            <person name="Sato Y."/>
            <person name="Wilson G."/>
            <person name="Kumar K."/>
            <person name="McCouch S."/>
            <person name="Juretic N."/>
            <person name="Hoen D."/>
            <person name="Wright S."/>
            <person name="Bruskiewich R."/>
            <person name="Bureau T."/>
            <person name="Miyao A."/>
            <person name="Hirochika H."/>
            <person name="Nishikawa T."/>
            <person name="Kadowaki K."/>
            <person name="Sugiura M."/>
            <person name="Burr B."/>
            <person name="Sasaki T."/>
        </authorList>
    </citation>
    <scope>NUCLEOTIDE SEQUENCE [LARGE SCALE GENOMIC DNA]</scope>
    <source>
        <strain evidence="3">cv. Nipponbare</strain>
    </source>
</reference>
<reference evidence="2 3" key="2">
    <citation type="journal article" date="2013" name="Plant Cell Physiol.">
        <title>Rice Annotation Project Database (RAP-DB): an integrative and interactive database for rice genomics.</title>
        <authorList>
            <person name="Sakai H."/>
            <person name="Lee S.S."/>
            <person name="Tanaka T."/>
            <person name="Numa H."/>
            <person name="Kim J."/>
            <person name="Kawahara Y."/>
            <person name="Wakimoto H."/>
            <person name="Yang C.C."/>
            <person name="Iwamoto M."/>
            <person name="Abe T."/>
            <person name="Yamada Y."/>
            <person name="Muto A."/>
            <person name="Inokuchi H."/>
            <person name="Ikemura T."/>
            <person name="Matsumoto T."/>
            <person name="Sasaki T."/>
            <person name="Itoh T."/>
        </authorList>
    </citation>
    <scope>NUCLEOTIDE SEQUENCE [LARGE SCALE GENOMIC DNA]</scope>
    <source>
        <strain evidence="3">cv. Nipponbare</strain>
    </source>
</reference>
<feature type="compositionally biased region" description="Basic residues" evidence="1">
    <location>
        <begin position="113"/>
        <end position="131"/>
    </location>
</feature>
<proteinExistence type="predicted"/>
<sequence length="153" mass="16775">MAARLTLLQPNLAAWPTLLELEDDRAAARRPRGRRSRAATSAKKRGAKFVAAERPTLPRGVGGRMRLRLPAPTRRGGGGRVAARCSPPVPLGPHRSTARAASPEQSPLDRPTAQRRRHSGRPAARRRHHSGRPASRPLDLTAAVTRELPWIPW</sequence>
<accession>A0A0N7KTR7</accession>
<dbReference type="AlphaFoldDB" id="A0A0N7KTR7"/>
<dbReference type="Proteomes" id="UP000059680">
    <property type="component" value="Chromosome 12"/>
</dbReference>
<organism evidence="2 3">
    <name type="scientific">Oryza sativa subsp. japonica</name>
    <name type="common">Rice</name>
    <dbReference type="NCBI Taxonomy" id="39947"/>
    <lineage>
        <taxon>Eukaryota</taxon>
        <taxon>Viridiplantae</taxon>
        <taxon>Streptophyta</taxon>
        <taxon>Embryophyta</taxon>
        <taxon>Tracheophyta</taxon>
        <taxon>Spermatophyta</taxon>
        <taxon>Magnoliopsida</taxon>
        <taxon>Liliopsida</taxon>
        <taxon>Poales</taxon>
        <taxon>Poaceae</taxon>
        <taxon>BOP clade</taxon>
        <taxon>Oryzoideae</taxon>
        <taxon>Oryzeae</taxon>
        <taxon>Oryzinae</taxon>
        <taxon>Oryza</taxon>
        <taxon>Oryza sativa</taxon>
    </lineage>
</organism>
<dbReference type="PaxDb" id="39947-A0A0N7KTR7"/>
<dbReference type="EMBL" id="AP014968">
    <property type="protein sequence ID" value="BAT16370.1"/>
    <property type="molecule type" value="Genomic_DNA"/>
</dbReference>
<protein>
    <submittedName>
        <fullName evidence="2">Os12g0220833 protein</fullName>
    </submittedName>
</protein>
<dbReference type="InParanoid" id="A0A0N7KTR7"/>